<dbReference type="AlphaFoldDB" id="A0A9P4V6W2"/>
<comment type="caution">
    <text evidence="2">The sequence shown here is derived from an EMBL/GenBank/DDBJ whole genome shotgun (WGS) entry which is preliminary data.</text>
</comment>
<proteinExistence type="predicted"/>
<evidence type="ECO:0000313" key="2">
    <source>
        <dbReference type="EMBL" id="KAF2737820.1"/>
    </source>
</evidence>
<dbReference type="EMBL" id="ML996113">
    <property type="protein sequence ID" value="KAF2737820.1"/>
    <property type="molecule type" value="Genomic_DNA"/>
</dbReference>
<gene>
    <name evidence="2" type="ORF">EJ04DRAFT_510023</name>
</gene>
<feature type="compositionally biased region" description="Low complexity" evidence="1">
    <location>
        <begin position="87"/>
        <end position="99"/>
    </location>
</feature>
<feature type="region of interest" description="Disordered" evidence="1">
    <location>
        <begin position="1"/>
        <end position="42"/>
    </location>
</feature>
<organism evidence="2 3">
    <name type="scientific">Polyplosphaeria fusca</name>
    <dbReference type="NCBI Taxonomy" id="682080"/>
    <lineage>
        <taxon>Eukaryota</taxon>
        <taxon>Fungi</taxon>
        <taxon>Dikarya</taxon>
        <taxon>Ascomycota</taxon>
        <taxon>Pezizomycotina</taxon>
        <taxon>Dothideomycetes</taxon>
        <taxon>Pleosporomycetidae</taxon>
        <taxon>Pleosporales</taxon>
        <taxon>Tetraplosphaeriaceae</taxon>
        <taxon>Polyplosphaeria</taxon>
    </lineage>
</organism>
<keyword evidence="3" id="KW-1185">Reference proteome</keyword>
<feature type="region of interest" description="Disordered" evidence="1">
    <location>
        <begin position="75"/>
        <end position="99"/>
    </location>
</feature>
<evidence type="ECO:0000256" key="1">
    <source>
        <dbReference type="SAM" id="MobiDB-lite"/>
    </source>
</evidence>
<dbReference type="Proteomes" id="UP000799444">
    <property type="component" value="Unassembled WGS sequence"/>
</dbReference>
<accession>A0A9P4V6W2</accession>
<feature type="non-terminal residue" evidence="2">
    <location>
        <position position="99"/>
    </location>
</feature>
<name>A0A9P4V6W2_9PLEO</name>
<reference evidence="2" key="1">
    <citation type="journal article" date="2020" name="Stud. Mycol.">
        <title>101 Dothideomycetes genomes: a test case for predicting lifestyles and emergence of pathogens.</title>
        <authorList>
            <person name="Haridas S."/>
            <person name="Albert R."/>
            <person name="Binder M."/>
            <person name="Bloem J."/>
            <person name="Labutti K."/>
            <person name="Salamov A."/>
            <person name="Andreopoulos B."/>
            <person name="Baker S."/>
            <person name="Barry K."/>
            <person name="Bills G."/>
            <person name="Bluhm B."/>
            <person name="Cannon C."/>
            <person name="Castanera R."/>
            <person name="Culley D."/>
            <person name="Daum C."/>
            <person name="Ezra D."/>
            <person name="Gonzalez J."/>
            <person name="Henrissat B."/>
            <person name="Kuo A."/>
            <person name="Liang C."/>
            <person name="Lipzen A."/>
            <person name="Lutzoni F."/>
            <person name="Magnuson J."/>
            <person name="Mondo S."/>
            <person name="Nolan M."/>
            <person name="Ohm R."/>
            <person name="Pangilinan J."/>
            <person name="Park H.-J."/>
            <person name="Ramirez L."/>
            <person name="Alfaro M."/>
            <person name="Sun H."/>
            <person name="Tritt A."/>
            <person name="Yoshinaga Y."/>
            <person name="Zwiers L.-H."/>
            <person name="Turgeon B."/>
            <person name="Goodwin S."/>
            <person name="Spatafora J."/>
            <person name="Crous P."/>
            <person name="Grigoriev I."/>
        </authorList>
    </citation>
    <scope>NUCLEOTIDE SEQUENCE</scope>
    <source>
        <strain evidence="2">CBS 125425</strain>
    </source>
</reference>
<protein>
    <submittedName>
        <fullName evidence="2">Uncharacterized protein</fullName>
    </submittedName>
</protein>
<evidence type="ECO:0000313" key="3">
    <source>
        <dbReference type="Proteomes" id="UP000799444"/>
    </source>
</evidence>
<sequence>MASSDGSLSAIPSRDVDSAAPQGPQPTRPFRPFSSTPALPDSPAAIHLHARYTLPRQQYAGPEPSALSLAAPAAPVGSRSAERVTTCSAPASSCASERL</sequence>